<protein>
    <recommendedName>
        <fullName evidence="3">ApeA N-terminal domain-containing protein</fullName>
    </recommendedName>
</protein>
<evidence type="ECO:0008006" key="3">
    <source>
        <dbReference type="Google" id="ProtNLM"/>
    </source>
</evidence>
<reference evidence="2" key="1">
    <citation type="journal article" date="2019" name="Int. J. Syst. Evol. Microbiol.">
        <title>The Global Catalogue of Microorganisms (GCM) 10K type strain sequencing project: providing services to taxonomists for standard genome sequencing and annotation.</title>
        <authorList>
            <consortium name="The Broad Institute Genomics Platform"/>
            <consortium name="The Broad Institute Genome Sequencing Center for Infectious Disease"/>
            <person name="Wu L."/>
            <person name="Ma J."/>
        </authorList>
    </citation>
    <scope>NUCLEOTIDE SEQUENCE [LARGE SCALE GENOMIC DNA]</scope>
    <source>
        <strain evidence="2">CGMCC 1.19029</strain>
    </source>
</reference>
<name>A0ABV8RZR1_9BURK</name>
<keyword evidence="2" id="KW-1185">Reference proteome</keyword>
<accession>A0ABV8RZR1</accession>
<organism evidence="1 2">
    <name type="scientific">Castellaniella hirudinis</name>
    <dbReference type="NCBI Taxonomy" id="1144617"/>
    <lineage>
        <taxon>Bacteria</taxon>
        <taxon>Pseudomonadati</taxon>
        <taxon>Pseudomonadota</taxon>
        <taxon>Betaproteobacteria</taxon>
        <taxon>Burkholderiales</taxon>
        <taxon>Alcaligenaceae</taxon>
        <taxon>Castellaniella</taxon>
    </lineage>
</organism>
<dbReference type="EMBL" id="JBHSDY010000005">
    <property type="protein sequence ID" value="MFC4298382.1"/>
    <property type="molecule type" value="Genomic_DNA"/>
</dbReference>
<proteinExistence type="predicted"/>
<evidence type="ECO:0000313" key="2">
    <source>
        <dbReference type="Proteomes" id="UP001595756"/>
    </source>
</evidence>
<dbReference type="RefSeq" id="WP_376812928.1">
    <property type="nucleotide sequence ID" value="NZ_JBHSDY010000005.1"/>
</dbReference>
<evidence type="ECO:0000313" key="1">
    <source>
        <dbReference type="EMBL" id="MFC4298382.1"/>
    </source>
</evidence>
<sequence length="478" mass="53796">MKHWDWEIFNTVVTADMYTVSDCGPVFGPVMDFKIERDTDLNLILTTTSSTNSTSTAIKRMAGEVYQADAKVELISHTGNHAVALGVDPYKHIKTWGDRREQGSTVEQSSINSLEWTSHNAVAPAYIIDWVGNMASFIWPDSDNIFKEGEERRTLKSARKEIIFSTPIDSDQYSRSCTHLIIDDIEIFVGASRTKPDHVKNPGFILYIGTPNEETRGKIRNCLSFFLGNYLLYLGNTKFDSEWRPVKFLAKSGPALAKEVDNLRGYPPAPLHLKAENAISANLLEEMVSSLYKIYDTYELQSAFWGYWHAMAAPLHMKAVHFGAAIESLQSKFLKNTPAVRRSIIDNANIWTTLQKKISATITATDLHEDAKKILINKVINLNSAPQSVMTERFFSALDLEIGTLEKSVWKNRNRAAHGGTTTGNDVISTIRENKVLRIMMCRILLALGGATDLYYDYYTLGRPRRLLAKSIPDDNRA</sequence>
<gene>
    <name evidence="1" type="ORF">ACFO0J_10055</name>
</gene>
<dbReference type="Proteomes" id="UP001595756">
    <property type="component" value="Unassembled WGS sequence"/>
</dbReference>
<comment type="caution">
    <text evidence="1">The sequence shown here is derived from an EMBL/GenBank/DDBJ whole genome shotgun (WGS) entry which is preliminary data.</text>
</comment>